<protein>
    <submittedName>
        <fullName evidence="1">Uncharacterized protein</fullName>
    </submittedName>
</protein>
<dbReference type="RefSeq" id="WP_188633961.1">
    <property type="nucleotide sequence ID" value="NZ_BMNQ01000063.1"/>
</dbReference>
<reference evidence="1" key="2">
    <citation type="submission" date="2020-09" db="EMBL/GenBank/DDBJ databases">
        <authorList>
            <person name="Sun Q."/>
            <person name="Ohkuma M."/>
        </authorList>
    </citation>
    <scope>NUCLEOTIDE SEQUENCE</scope>
    <source>
        <strain evidence="1">JCM 12580</strain>
    </source>
</reference>
<dbReference type="AlphaFoldDB" id="A0A917V0S6"/>
<comment type="caution">
    <text evidence="1">The sequence shown here is derived from an EMBL/GenBank/DDBJ whole genome shotgun (WGS) entry which is preliminary data.</text>
</comment>
<organism evidence="1 2">
    <name type="scientific">Lentibacillus kapialis</name>
    <dbReference type="NCBI Taxonomy" id="340214"/>
    <lineage>
        <taxon>Bacteria</taxon>
        <taxon>Bacillati</taxon>
        <taxon>Bacillota</taxon>
        <taxon>Bacilli</taxon>
        <taxon>Bacillales</taxon>
        <taxon>Bacillaceae</taxon>
        <taxon>Lentibacillus</taxon>
    </lineage>
</organism>
<name>A0A917V0S6_9BACI</name>
<sequence length="96" mass="11358">MKLIAEQPYVKVEQEIAISGKYYVEDPRSLYLYSDKIVSRHHEFPIENVWDMSYRPFGKDGGLLYLHTSKGVNVYTVKQSPERFIEAFKENVKQQR</sequence>
<reference evidence="1" key="1">
    <citation type="journal article" date="2014" name="Int. J. Syst. Evol. Microbiol.">
        <title>Complete genome sequence of Corynebacterium casei LMG S-19264T (=DSM 44701T), isolated from a smear-ripened cheese.</title>
        <authorList>
            <consortium name="US DOE Joint Genome Institute (JGI-PGF)"/>
            <person name="Walter F."/>
            <person name="Albersmeier A."/>
            <person name="Kalinowski J."/>
            <person name="Ruckert C."/>
        </authorList>
    </citation>
    <scope>NUCLEOTIDE SEQUENCE</scope>
    <source>
        <strain evidence="1">JCM 12580</strain>
    </source>
</reference>
<dbReference type="EMBL" id="BMNQ01000063">
    <property type="protein sequence ID" value="GGK05884.1"/>
    <property type="molecule type" value="Genomic_DNA"/>
</dbReference>
<evidence type="ECO:0000313" key="2">
    <source>
        <dbReference type="Proteomes" id="UP000658382"/>
    </source>
</evidence>
<evidence type="ECO:0000313" key="1">
    <source>
        <dbReference type="EMBL" id="GGK05884.1"/>
    </source>
</evidence>
<proteinExistence type="predicted"/>
<dbReference type="Proteomes" id="UP000658382">
    <property type="component" value="Unassembled WGS sequence"/>
</dbReference>
<accession>A0A917V0S6</accession>
<keyword evidence="2" id="KW-1185">Reference proteome</keyword>
<gene>
    <name evidence="1" type="ORF">GCM10007063_30360</name>
</gene>